<protein>
    <submittedName>
        <fullName evidence="3">Uncharacterized protein</fullName>
    </submittedName>
</protein>
<evidence type="ECO:0000256" key="1">
    <source>
        <dbReference type="ARBA" id="ARBA00022722"/>
    </source>
</evidence>
<evidence type="ECO:0000256" key="2">
    <source>
        <dbReference type="SAM" id="Coils"/>
    </source>
</evidence>
<gene>
    <name evidence="3" type="ORF">DPMN_122299</name>
</gene>
<feature type="coiled-coil region" evidence="2">
    <location>
        <begin position="160"/>
        <end position="275"/>
    </location>
</feature>
<dbReference type="PANTHER" id="PTHR11046:SF29">
    <property type="match status" value="1"/>
</dbReference>
<dbReference type="OrthoDB" id="6141694at2759"/>
<keyword evidence="2" id="KW-0175">Coiled coil</keyword>
<dbReference type="PANTHER" id="PTHR11046">
    <property type="entry name" value="OLIGORIBONUCLEASE, MITOCHONDRIAL"/>
    <property type="match status" value="1"/>
</dbReference>
<name>A0A9D4GP45_DREPO</name>
<evidence type="ECO:0000313" key="3">
    <source>
        <dbReference type="EMBL" id="KAH3820555.1"/>
    </source>
</evidence>
<reference evidence="3" key="1">
    <citation type="journal article" date="2019" name="bioRxiv">
        <title>The Genome of the Zebra Mussel, Dreissena polymorpha: A Resource for Invasive Species Research.</title>
        <authorList>
            <person name="McCartney M.A."/>
            <person name="Auch B."/>
            <person name="Kono T."/>
            <person name="Mallez S."/>
            <person name="Zhang Y."/>
            <person name="Obille A."/>
            <person name="Becker A."/>
            <person name="Abrahante J.E."/>
            <person name="Garbe J."/>
            <person name="Badalamenti J.P."/>
            <person name="Herman A."/>
            <person name="Mangelson H."/>
            <person name="Liachko I."/>
            <person name="Sullivan S."/>
            <person name="Sone E.D."/>
            <person name="Koren S."/>
            <person name="Silverstein K.A.T."/>
            <person name="Beckman K.B."/>
            <person name="Gohl D.M."/>
        </authorList>
    </citation>
    <scope>NUCLEOTIDE SEQUENCE</scope>
    <source>
        <strain evidence="3">Duluth1</strain>
        <tissue evidence="3">Whole animal</tissue>
    </source>
</reference>
<dbReference type="Proteomes" id="UP000828390">
    <property type="component" value="Unassembled WGS sequence"/>
</dbReference>
<dbReference type="InterPro" id="IPR022894">
    <property type="entry name" value="Oligoribonuclease"/>
</dbReference>
<accession>A0A9D4GP45</accession>
<proteinExistence type="predicted"/>
<reference evidence="3" key="2">
    <citation type="submission" date="2020-11" db="EMBL/GenBank/DDBJ databases">
        <authorList>
            <person name="McCartney M.A."/>
            <person name="Auch B."/>
            <person name="Kono T."/>
            <person name="Mallez S."/>
            <person name="Becker A."/>
            <person name="Gohl D.M."/>
            <person name="Silverstein K.A.T."/>
            <person name="Koren S."/>
            <person name="Bechman K.B."/>
            <person name="Herman A."/>
            <person name="Abrahante J.E."/>
            <person name="Garbe J."/>
        </authorList>
    </citation>
    <scope>NUCLEOTIDE SEQUENCE</scope>
    <source>
        <strain evidence="3">Duluth1</strain>
        <tissue evidence="3">Whole animal</tissue>
    </source>
</reference>
<keyword evidence="1" id="KW-0540">Nuclease</keyword>
<comment type="caution">
    <text evidence="3">The sequence shown here is derived from an EMBL/GenBank/DDBJ whole genome shotgun (WGS) entry which is preliminary data.</text>
</comment>
<sequence>MEYPGPFCKEVGVCCNSIITKKHEKSITLTNGIVVEIFNFTKKNGYTLKHFVEVLCLLNDDCKNVSPSTLTSKVTSVLDCKKKLVSKKKVPGFQTVEQLLRKDFNVCVNKKTVKAIGESVQVAHGCEQICAVLNEEGPQTEGTQIDIGDGDECGNDTKQLNFQKYMCQKMRKKLEKLKNKIATEKLKLNECKQRIGHYSVKNINKRDEAAKLNRKSLRDAQKLVRKQAKKLQTARETIEMLRNENCLLVESVESVKNLKRDNELANMQLRTEIKKKRLAQKSNSSLRKKIKKLKTSDEKVTAIQLVKQNADLRQKLERLTFIAEENDLLIEDFHHKLKETKDYTDVISKSNNTYSEYFRMCVIQLAGLEVATDKISPVISVVSETIFDKCFAKGALPNSTSVQRIVDEGQFIAKSFLAEKLENSQSWGLGRDGTTRRKQKIVDTSITLDNGEIASLGFTRIANETAQTIQNVTKEQLSELGSLNGNSSEDFIVSSLAKLAFTMSDRASNEKLADKLLNKWRDDLLKNCSSETEVKSVKNFHCMAHVLLGFHRYVCTDIKLLEKELSEVGGPLGRDSLPAFKFWSKGGTVIERVVRTTADTFGPAGEHYGLRDRWEAYCRDNGIKSTIGNYRDNRFNCLFQTAAEILVHRQEFLTVIKTVKKPNRKIQAVSADLHCTRIATLLAATGLMYVHVTGPYWQLITSGSVPYLELYPHVQSLHKFLCEIKDNSEKLLNGTEFWQTEYDIAQKERYLVEIHKNIKPDNNDALGTIKCIAKSMIKCIEKQLCDFLPGGQFSGATSKSDLDRTKFAHSTNLGCEHHFGDLDSSQKRRPNASLHHHTSVHLLKRNREQMKRWYDGMTKEEKVALWKKARKGGKELKIKHRNQEKRVYSEISENMINEVSKKPRQYKKKKVVETDENDECGDVERWCPEKVQTENIKETDYVIVAYHDNWYPGCTVKKEENIVKVKFMTSCKEKGVFVWPVRQDIQTVNVEFILDFGMVPDCLKGGRQWMFSEHESYQESYELYKSTYF</sequence>
<dbReference type="GO" id="GO:0000175">
    <property type="term" value="F:3'-5'-RNA exonuclease activity"/>
    <property type="evidence" value="ECO:0007669"/>
    <property type="project" value="InterPro"/>
</dbReference>
<keyword evidence="4" id="KW-1185">Reference proteome</keyword>
<organism evidence="3 4">
    <name type="scientific">Dreissena polymorpha</name>
    <name type="common">Zebra mussel</name>
    <name type="synonym">Mytilus polymorpha</name>
    <dbReference type="NCBI Taxonomy" id="45954"/>
    <lineage>
        <taxon>Eukaryota</taxon>
        <taxon>Metazoa</taxon>
        <taxon>Spiralia</taxon>
        <taxon>Lophotrochozoa</taxon>
        <taxon>Mollusca</taxon>
        <taxon>Bivalvia</taxon>
        <taxon>Autobranchia</taxon>
        <taxon>Heteroconchia</taxon>
        <taxon>Euheterodonta</taxon>
        <taxon>Imparidentia</taxon>
        <taxon>Neoheterodontei</taxon>
        <taxon>Myida</taxon>
        <taxon>Dreissenoidea</taxon>
        <taxon>Dreissenidae</taxon>
        <taxon>Dreissena</taxon>
    </lineage>
</organism>
<dbReference type="EMBL" id="JAIWYP010000005">
    <property type="protein sequence ID" value="KAH3820555.1"/>
    <property type="molecule type" value="Genomic_DNA"/>
</dbReference>
<dbReference type="AlphaFoldDB" id="A0A9D4GP45"/>
<keyword evidence="1" id="KW-0378">Hydrolase</keyword>
<evidence type="ECO:0000313" key="4">
    <source>
        <dbReference type="Proteomes" id="UP000828390"/>
    </source>
</evidence>